<evidence type="ECO:0000256" key="1">
    <source>
        <dbReference type="SAM" id="MobiDB-lite"/>
    </source>
</evidence>
<feature type="region of interest" description="Disordered" evidence="1">
    <location>
        <begin position="1"/>
        <end position="20"/>
    </location>
</feature>
<feature type="compositionally biased region" description="Basic and acidic residues" evidence="1">
    <location>
        <begin position="1"/>
        <end position="12"/>
    </location>
</feature>
<dbReference type="AlphaFoldDB" id="A0A974DYK6"/>
<accession>A0A974DYK6</accession>
<proteinExistence type="predicted"/>
<keyword evidence="2" id="KW-0812">Transmembrane</keyword>
<evidence type="ECO:0000256" key="2">
    <source>
        <dbReference type="SAM" id="Phobius"/>
    </source>
</evidence>
<sequence>MLVTGENRKNGEKSQGCHRGKLGGAHDWVRTLPSVLAFVFSLLSMASFIYLNMKSNDLQGRVWALQHGKSGNIAFHMPGLSVDQLNSIVQEKVDQLLSQRSYEHMAKLRISREAPADCNCPAGNCDHNSCPQDAKVFV</sequence>
<protein>
    <submittedName>
        <fullName evidence="3">Uncharacterized protein</fullName>
    </submittedName>
</protein>
<reference evidence="4" key="1">
    <citation type="journal article" date="2016" name="Nature">
        <title>Genome evolution in the allotetraploid frog Xenopus laevis.</title>
        <authorList>
            <person name="Session A.M."/>
            <person name="Uno Y."/>
            <person name="Kwon T."/>
            <person name="Chapman J.A."/>
            <person name="Toyoda A."/>
            <person name="Takahashi S."/>
            <person name="Fukui A."/>
            <person name="Hikosaka A."/>
            <person name="Suzuki A."/>
            <person name="Kondo M."/>
            <person name="van Heeringen S.J."/>
            <person name="Quigley I."/>
            <person name="Heinz S."/>
            <person name="Ogino H."/>
            <person name="Ochi H."/>
            <person name="Hellsten U."/>
            <person name="Lyons J.B."/>
            <person name="Simakov O."/>
            <person name="Putnam N."/>
            <person name="Stites J."/>
            <person name="Kuroki Y."/>
            <person name="Tanaka T."/>
            <person name="Michiue T."/>
            <person name="Watanabe M."/>
            <person name="Bogdanovic O."/>
            <person name="Lister R."/>
            <person name="Georgiou G."/>
            <person name="Paranjpe S.S."/>
            <person name="van Kruijsbergen I."/>
            <person name="Shu S."/>
            <person name="Carlson J."/>
            <person name="Kinoshita T."/>
            <person name="Ohta Y."/>
            <person name="Mawaribuchi S."/>
            <person name="Jenkins J."/>
            <person name="Grimwood J."/>
            <person name="Schmutz J."/>
            <person name="Mitros T."/>
            <person name="Mozaffari S.V."/>
            <person name="Suzuki Y."/>
            <person name="Haramoto Y."/>
            <person name="Yamamoto T.S."/>
            <person name="Takagi C."/>
            <person name="Heald R."/>
            <person name="Miller K."/>
            <person name="Haudenschild C."/>
            <person name="Kitzman J."/>
            <person name="Nakayama T."/>
            <person name="Izutsu Y."/>
            <person name="Robert J."/>
            <person name="Fortriede J."/>
            <person name="Burns K."/>
            <person name="Lotay V."/>
            <person name="Karimi K."/>
            <person name="Yasuoka Y."/>
            <person name="Dichmann D.S."/>
            <person name="Flajnik M.F."/>
            <person name="Houston D.W."/>
            <person name="Shendure J."/>
            <person name="DuPasquier L."/>
            <person name="Vize P.D."/>
            <person name="Zorn A.M."/>
            <person name="Ito M."/>
            <person name="Marcotte E.M."/>
            <person name="Wallingford J.B."/>
            <person name="Ito Y."/>
            <person name="Asashima M."/>
            <person name="Ueno N."/>
            <person name="Matsuda Y."/>
            <person name="Veenstra G.J."/>
            <person name="Fujiyama A."/>
            <person name="Harland R.M."/>
            <person name="Taira M."/>
            <person name="Rokhsar D.S."/>
        </authorList>
    </citation>
    <scope>NUCLEOTIDE SEQUENCE [LARGE SCALE GENOMIC DNA]</scope>
    <source>
        <strain evidence="4">J</strain>
    </source>
</reference>
<dbReference type="Proteomes" id="UP000694892">
    <property type="component" value="Chromosome 1L"/>
</dbReference>
<keyword evidence="2" id="KW-1133">Transmembrane helix</keyword>
<gene>
    <name evidence="3" type="ORF">XELAEV_18005633mg</name>
</gene>
<feature type="transmembrane region" description="Helical" evidence="2">
    <location>
        <begin position="31"/>
        <end position="51"/>
    </location>
</feature>
<dbReference type="OMA" id="CPAGKME"/>
<evidence type="ECO:0000313" key="4">
    <source>
        <dbReference type="Proteomes" id="UP000694892"/>
    </source>
</evidence>
<evidence type="ECO:0000313" key="3">
    <source>
        <dbReference type="EMBL" id="OCT99850.1"/>
    </source>
</evidence>
<name>A0A974DYK6_XENLA</name>
<dbReference type="EMBL" id="CM004466">
    <property type="protein sequence ID" value="OCT99850.1"/>
    <property type="molecule type" value="Genomic_DNA"/>
</dbReference>
<organism evidence="3 4">
    <name type="scientific">Xenopus laevis</name>
    <name type="common">African clawed frog</name>
    <dbReference type="NCBI Taxonomy" id="8355"/>
    <lineage>
        <taxon>Eukaryota</taxon>
        <taxon>Metazoa</taxon>
        <taxon>Chordata</taxon>
        <taxon>Craniata</taxon>
        <taxon>Vertebrata</taxon>
        <taxon>Euteleostomi</taxon>
        <taxon>Amphibia</taxon>
        <taxon>Batrachia</taxon>
        <taxon>Anura</taxon>
        <taxon>Pipoidea</taxon>
        <taxon>Pipidae</taxon>
        <taxon>Xenopodinae</taxon>
        <taxon>Xenopus</taxon>
        <taxon>Xenopus</taxon>
    </lineage>
</organism>
<keyword evidence="2" id="KW-0472">Membrane</keyword>